<organism evidence="3 4">
    <name type="scientific">Hyalella azteca</name>
    <name type="common">Amphipod</name>
    <dbReference type="NCBI Taxonomy" id="294128"/>
    <lineage>
        <taxon>Eukaryota</taxon>
        <taxon>Metazoa</taxon>
        <taxon>Ecdysozoa</taxon>
        <taxon>Arthropoda</taxon>
        <taxon>Crustacea</taxon>
        <taxon>Multicrustacea</taxon>
        <taxon>Malacostraca</taxon>
        <taxon>Eumalacostraca</taxon>
        <taxon>Peracarida</taxon>
        <taxon>Amphipoda</taxon>
        <taxon>Senticaudata</taxon>
        <taxon>Talitrida</taxon>
        <taxon>Talitroidea</taxon>
        <taxon>Hyalellidae</taxon>
        <taxon>Hyalella</taxon>
    </lineage>
</organism>
<keyword evidence="1" id="KW-0863">Zinc-finger</keyword>
<evidence type="ECO:0000259" key="2">
    <source>
        <dbReference type="PROSITE" id="PS50119"/>
    </source>
</evidence>
<reference evidence="4" key="1">
    <citation type="submission" date="2025-08" db="UniProtKB">
        <authorList>
            <consortium name="RefSeq"/>
        </authorList>
    </citation>
    <scope>IDENTIFICATION</scope>
    <source>
        <tissue evidence="4">Whole organism</tissue>
    </source>
</reference>
<dbReference type="PROSITE" id="PS50119">
    <property type="entry name" value="ZF_BBOX"/>
    <property type="match status" value="1"/>
</dbReference>
<protein>
    <submittedName>
        <fullName evidence="4">Uncharacterized protein LOC108670697</fullName>
    </submittedName>
</protein>
<proteinExistence type="predicted"/>
<dbReference type="RefSeq" id="XP_018013674.2">
    <property type="nucleotide sequence ID" value="XM_018158185.2"/>
</dbReference>
<evidence type="ECO:0000313" key="4">
    <source>
        <dbReference type="RefSeq" id="XP_018013674.2"/>
    </source>
</evidence>
<dbReference type="Proteomes" id="UP000694843">
    <property type="component" value="Unplaced"/>
</dbReference>
<gene>
    <name evidence="4" type="primary">LOC108670697</name>
</gene>
<dbReference type="GO" id="GO:0008270">
    <property type="term" value="F:zinc ion binding"/>
    <property type="evidence" value="ECO:0007669"/>
    <property type="project" value="UniProtKB-KW"/>
</dbReference>
<keyword evidence="3" id="KW-1185">Reference proteome</keyword>
<name>A0A8B7NJ48_HYAAZ</name>
<sequence length="367" mass="40857">MLVIYALIPSGDKSERASSSQPEAMCSLHSSSQPEAMCSLHHKTQDYLCVDCMKLVCFRCFKVAHAKHTIELVDDLPQGNEVGYARAAVRTNICKKLWPVNEILSWIDEVMNLNTDLGRWKDSLEIQKGPIEQDLESWDVFSVIDMDENKRRKCKEILSRLKLKPVDTTTKLLEFKAKLDAASKKCEAMMARHPNKAQASLQPFGGKFAPNCGSGTRPARFGRDCKETQEDEPHSSLLIAAPKATHRSSWSHTQGSMFSTTVSSSPASNRGTLWLKMPFVVASTLNAPETSVKLLSTYRGIKRRNLLSDTPPAFTPDQTRQAVWSSATATGPDSLTILHLRHLSPRGIQYLTELFNLSLAKADILVI</sequence>
<keyword evidence="1" id="KW-0862">Zinc</keyword>
<feature type="domain" description="B box-type" evidence="2">
    <location>
        <begin position="33"/>
        <end position="73"/>
    </location>
</feature>
<dbReference type="AlphaFoldDB" id="A0A8B7NJ48"/>
<evidence type="ECO:0000313" key="3">
    <source>
        <dbReference type="Proteomes" id="UP000694843"/>
    </source>
</evidence>
<dbReference type="GeneID" id="108670697"/>
<dbReference type="OrthoDB" id="8064697at2759"/>
<dbReference type="SUPFAM" id="SSF57845">
    <property type="entry name" value="B-box zinc-binding domain"/>
    <property type="match status" value="1"/>
</dbReference>
<dbReference type="SMART" id="SM00336">
    <property type="entry name" value="BBOX"/>
    <property type="match status" value="1"/>
</dbReference>
<dbReference type="KEGG" id="hazt:108670697"/>
<accession>A0A8B7NJ48</accession>
<dbReference type="InterPro" id="IPR000315">
    <property type="entry name" value="Znf_B-box"/>
</dbReference>
<dbReference type="CDD" id="cd19756">
    <property type="entry name" value="Bbox2"/>
    <property type="match status" value="1"/>
</dbReference>
<evidence type="ECO:0000256" key="1">
    <source>
        <dbReference type="PROSITE-ProRule" id="PRU00024"/>
    </source>
</evidence>
<keyword evidence="1" id="KW-0479">Metal-binding</keyword>